<keyword evidence="1" id="KW-1133">Transmembrane helix</keyword>
<evidence type="ECO:0000256" key="1">
    <source>
        <dbReference type="SAM" id="Phobius"/>
    </source>
</evidence>
<dbReference type="Proteomes" id="UP001597419">
    <property type="component" value="Unassembled WGS sequence"/>
</dbReference>
<feature type="transmembrane region" description="Helical" evidence="1">
    <location>
        <begin position="31"/>
        <end position="53"/>
    </location>
</feature>
<gene>
    <name evidence="2" type="ORF">ACFSYJ_25345</name>
</gene>
<proteinExistence type="predicted"/>
<keyword evidence="1" id="KW-0812">Transmembrane</keyword>
<accession>A0ABW5GM79</accession>
<keyword evidence="3" id="KW-1185">Reference proteome</keyword>
<evidence type="ECO:0000313" key="2">
    <source>
        <dbReference type="EMBL" id="MFD2461958.1"/>
    </source>
</evidence>
<protein>
    <submittedName>
        <fullName evidence="2">Uncharacterized protein</fullName>
    </submittedName>
</protein>
<reference evidence="3" key="1">
    <citation type="journal article" date="2019" name="Int. J. Syst. Evol. Microbiol.">
        <title>The Global Catalogue of Microorganisms (GCM) 10K type strain sequencing project: providing services to taxonomists for standard genome sequencing and annotation.</title>
        <authorList>
            <consortium name="The Broad Institute Genomics Platform"/>
            <consortium name="The Broad Institute Genome Sequencing Center for Infectious Disease"/>
            <person name="Wu L."/>
            <person name="Ma J."/>
        </authorList>
    </citation>
    <scope>NUCLEOTIDE SEQUENCE [LARGE SCALE GENOMIC DNA]</scope>
    <source>
        <strain evidence="3">CGMCC 4.7643</strain>
    </source>
</reference>
<dbReference type="RefSeq" id="WP_345391152.1">
    <property type="nucleotide sequence ID" value="NZ_BAABHG010000004.1"/>
</dbReference>
<organism evidence="2 3">
    <name type="scientific">Amycolatopsis samaneae</name>
    <dbReference type="NCBI Taxonomy" id="664691"/>
    <lineage>
        <taxon>Bacteria</taxon>
        <taxon>Bacillati</taxon>
        <taxon>Actinomycetota</taxon>
        <taxon>Actinomycetes</taxon>
        <taxon>Pseudonocardiales</taxon>
        <taxon>Pseudonocardiaceae</taxon>
        <taxon>Amycolatopsis</taxon>
    </lineage>
</organism>
<keyword evidence="1" id="KW-0472">Membrane</keyword>
<dbReference type="EMBL" id="JBHUKU010000014">
    <property type="protein sequence ID" value="MFD2461958.1"/>
    <property type="molecule type" value="Genomic_DNA"/>
</dbReference>
<sequence length="70" mass="7145">MSFPLSPALTCAASVLVLAGTVAMRHRLASVVRVVLLVVSIVVLTAAVVVLVASTPVGGALFDIFWPAVT</sequence>
<evidence type="ECO:0000313" key="3">
    <source>
        <dbReference type="Proteomes" id="UP001597419"/>
    </source>
</evidence>
<name>A0ABW5GM79_9PSEU</name>
<feature type="transmembrane region" description="Helical" evidence="1">
    <location>
        <begin position="6"/>
        <end position="24"/>
    </location>
</feature>
<comment type="caution">
    <text evidence="2">The sequence shown here is derived from an EMBL/GenBank/DDBJ whole genome shotgun (WGS) entry which is preliminary data.</text>
</comment>